<evidence type="ECO:0000313" key="2">
    <source>
        <dbReference type="Proteomes" id="UP001589894"/>
    </source>
</evidence>
<dbReference type="Proteomes" id="UP001589894">
    <property type="component" value="Unassembled WGS sequence"/>
</dbReference>
<comment type="caution">
    <text evidence="1">The sequence shown here is derived from an EMBL/GenBank/DDBJ whole genome shotgun (WGS) entry which is preliminary data.</text>
</comment>
<accession>A0ABV6P390</accession>
<evidence type="ECO:0000313" key="1">
    <source>
        <dbReference type="EMBL" id="MFC0567497.1"/>
    </source>
</evidence>
<reference evidence="1 2" key="1">
    <citation type="submission" date="2024-09" db="EMBL/GenBank/DDBJ databases">
        <authorList>
            <person name="Sun Q."/>
            <person name="Mori K."/>
        </authorList>
    </citation>
    <scope>NUCLEOTIDE SEQUENCE [LARGE SCALE GENOMIC DNA]</scope>
    <source>
        <strain evidence="1 2">TBRC 2205</strain>
    </source>
</reference>
<proteinExistence type="predicted"/>
<sequence>MTQTQVNGGLNAYWEMPYRSGARLTVANLGPEPALLFYQIDYELTDVPTICGTGTEDYFGGAWNFDVPGQGYTAYTTPYLGLPQIIRPKPAHGPAPDFDPDRLEVV</sequence>
<dbReference type="Gene3D" id="2.60.120.1390">
    <property type="match status" value="1"/>
</dbReference>
<protein>
    <submittedName>
        <fullName evidence="1">DUF2961 domain-containing protein</fullName>
    </submittedName>
</protein>
<name>A0ABV6P390_9ACTN</name>
<organism evidence="1 2">
    <name type="scientific">Plantactinospora siamensis</name>
    <dbReference type="NCBI Taxonomy" id="555372"/>
    <lineage>
        <taxon>Bacteria</taxon>
        <taxon>Bacillati</taxon>
        <taxon>Actinomycetota</taxon>
        <taxon>Actinomycetes</taxon>
        <taxon>Micromonosporales</taxon>
        <taxon>Micromonosporaceae</taxon>
        <taxon>Plantactinospora</taxon>
    </lineage>
</organism>
<keyword evidence="2" id="KW-1185">Reference proteome</keyword>
<gene>
    <name evidence="1" type="ORF">ACFFHU_25595</name>
</gene>
<dbReference type="InterPro" id="IPR021345">
    <property type="entry name" value="DUF2961"/>
</dbReference>
<dbReference type="EMBL" id="JBHLUE010000026">
    <property type="protein sequence ID" value="MFC0567497.1"/>
    <property type="molecule type" value="Genomic_DNA"/>
</dbReference>
<dbReference type="Pfam" id="PF11175">
    <property type="entry name" value="DUF2961"/>
    <property type="match status" value="1"/>
</dbReference>
<dbReference type="RefSeq" id="WP_377342800.1">
    <property type="nucleotide sequence ID" value="NZ_JBHLUE010000026.1"/>
</dbReference>